<evidence type="ECO:0000313" key="3">
    <source>
        <dbReference type="Proteomes" id="UP001229486"/>
    </source>
</evidence>
<sequence>MDILKAQADLDKLHAETMRLLDDVQKTRRAEQRWAPILTASAFLAVGTGFAAVCVQFAKLFLH</sequence>
<dbReference type="EMBL" id="JAURTK010000002">
    <property type="protein sequence ID" value="MDP9646161.1"/>
    <property type="molecule type" value="Genomic_DNA"/>
</dbReference>
<keyword evidence="1" id="KW-1133">Transmembrane helix</keyword>
<dbReference type="AlphaFoldDB" id="A0AB73I809"/>
<comment type="caution">
    <text evidence="2">The sequence shown here is derived from an EMBL/GenBank/DDBJ whole genome shotgun (WGS) entry which is preliminary data.</text>
</comment>
<name>A0AB73I809_9BURK</name>
<gene>
    <name evidence="2" type="ORF">J2793_001594</name>
</gene>
<proteinExistence type="predicted"/>
<protein>
    <submittedName>
        <fullName evidence="2">Uncharacterized protein</fullName>
    </submittedName>
</protein>
<evidence type="ECO:0000256" key="1">
    <source>
        <dbReference type="SAM" id="Phobius"/>
    </source>
</evidence>
<accession>A0AB73I809</accession>
<dbReference type="RefSeq" id="WP_392393076.1">
    <property type="nucleotide sequence ID" value="NZ_JAURTK010000002.1"/>
</dbReference>
<organism evidence="2 3">
    <name type="scientific">Paraburkholderia caledonica</name>
    <dbReference type="NCBI Taxonomy" id="134536"/>
    <lineage>
        <taxon>Bacteria</taxon>
        <taxon>Pseudomonadati</taxon>
        <taxon>Pseudomonadota</taxon>
        <taxon>Betaproteobacteria</taxon>
        <taxon>Burkholderiales</taxon>
        <taxon>Burkholderiaceae</taxon>
        <taxon>Paraburkholderia</taxon>
    </lineage>
</organism>
<reference evidence="2" key="1">
    <citation type="submission" date="2023-07" db="EMBL/GenBank/DDBJ databases">
        <title>Sorghum-associated microbial communities from plants grown in Nebraska, USA.</title>
        <authorList>
            <person name="Schachtman D."/>
        </authorList>
    </citation>
    <scope>NUCLEOTIDE SEQUENCE</scope>
    <source>
        <strain evidence="2">DS1061</strain>
    </source>
</reference>
<dbReference type="Proteomes" id="UP001229486">
    <property type="component" value="Unassembled WGS sequence"/>
</dbReference>
<keyword evidence="1" id="KW-0812">Transmembrane</keyword>
<keyword evidence="1" id="KW-0472">Membrane</keyword>
<evidence type="ECO:0000313" key="2">
    <source>
        <dbReference type="EMBL" id="MDP9646161.1"/>
    </source>
</evidence>
<feature type="transmembrane region" description="Helical" evidence="1">
    <location>
        <begin position="34"/>
        <end position="58"/>
    </location>
</feature>